<evidence type="ECO:0000256" key="1">
    <source>
        <dbReference type="ARBA" id="ARBA00022490"/>
    </source>
</evidence>
<dbReference type="Gene3D" id="3.40.50.150">
    <property type="entry name" value="Vaccinia Virus protein VP39"/>
    <property type="match status" value="2"/>
</dbReference>
<evidence type="ECO:0000313" key="7">
    <source>
        <dbReference type="EMBL" id="THG33889.1"/>
    </source>
</evidence>
<dbReference type="Pfam" id="PF05175">
    <property type="entry name" value="MTS"/>
    <property type="match status" value="1"/>
</dbReference>
<evidence type="ECO:0000259" key="6">
    <source>
        <dbReference type="Pfam" id="PF26049"/>
    </source>
</evidence>
<dbReference type="GO" id="GO:0032259">
    <property type="term" value="P:methylation"/>
    <property type="evidence" value="ECO:0007669"/>
    <property type="project" value="UniProtKB-KW"/>
</dbReference>
<reference evidence="7 8" key="1">
    <citation type="submission" date="2019-04" db="EMBL/GenBank/DDBJ databases">
        <authorList>
            <person name="Jiang L."/>
        </authorList>
    </citation>
    <scope>NUCLEOTIDE SEQUENCE [LARGE SCALE GENOMIC DNA]</scope>
    <source>
        <strain evidence="7 8">YIM 131861</strain>
    </source>
</reference>
<dbReference type="GO" id="GO:0003676">
    <property type="term" value="F:nucleic acid binding"/>
    <property type="evidence" value="ECO:0007669"/>
    <property type="project" value="InterPro"/>
</dbReference>
<evidence type="ECO:0000256" key="4">
    <source>
        <dbReference type="ARBA" id="ARBA00022679"/>
    </source>
</evidence>
<evidence type="ECO:0000259" key="5">
    <source>
        <dbReference type="Pfam" id="PF05175"/>
    </source>
</evidence>
<dbReference type="PANTHER" id="PTHR47816:SF5">
    <property type="entry name" value="RIBOSOMAL RNA LARGE SUBUNIT METHYLTRANSFERASE G"/>
    <property type="match status" value="1"/>
</dbReference>
<dbReference type="InterPro" id="IPR029063">
    <property type="entry name" value="SAM-dependent_MTases_sf"/>
</dbReference>
<dbReference type="PROSITE" id="PS00092">
    <property type="entry name" value="N6_MTASE"/>
    <property type="match status" value="1"/>
</dbReference>
<dbReference type="InterPro" id="IPR046977">
    <property type="entry name" value="RsmC/RlmG"/>
</dbReference>
<keyword evidence="8" id="KW-1185">Reference proteome</keyword>
<accession>A0A4S4FT27</accession>
<dbReference type="InterPro" id="IPR002052">
    <property type="entry name" value="DNA_methylase_N6_adenine_CS"/>
</dbReference>
<evidence type="ECO:0000256" key="2">
    <source>
        <dbReference type="ARBA" id="ARBA00022552"/>
    </source>
</evidence>
<keyword evidence="2" id="KW-0698">rRNA processing</keyword>
<comment type="caution">
    <text evidence="7">The sequence shown here is derived from an EMBL/GenBank/DDBJ whole genome shotgun (WGS) entry which is preliminary data.</text>
</comment>
<dbReference type="GO" id="GO:0008757">
    <property type="term" value="F:S-adenosylmethionine-dependent methyltransferase activity"/>
    <property type="evidence" value="ECO:0007669"/>
    <property type="project" value="InterPro"/>
</dbReference>
<feature type="domain" description="RlmG N-terminal" evidence="6">
    <location>
        <begin position="7"/>
        <end position="174"/>
    </location>
</feature>
<name>A0A4S4FT27_9MICO</name>
<sequence length="372" mass="38881">MGLDFAALRRWPDVEAENLFATDAADRLILDEANEAIRSAPPGTVVVIGDHYGALTLGAADLGARGIRTHQDALSGELALAANAERVGLVGRFASRGLDAELLSGARVVLLALPRGLDALDEIAEAIALHADAGAVVVAGGRVKHMTTAMNDVLLRHFGQLDVTRARSKARGLIASGPRPPGRSVWPKRRHDDALDLDVVAHAAAFGGAAVDGGTRLLLDQLDAALPEATEAIDLGCGTGVIAVELARRRPGLTVIASDQSAAAVASASATAEVNGVTDRVRVIRDDALSSQPDGSSSLIVLNPPFHIGSTVHTGIALKLFTDGARVLAPGGELWAVWNSHLGYRPALQRIVGPTRQITRDRTYTVTASVRR</sequence>
<keyword evidence="4 7" id="KW-0808">Transferase</keyword>
<dbReference type="InterPro" id="IPR058679">
    <property type="entry name" value="RlmG_N"/>
</dbReference>
<dbReference type="GO" id="GO:0006364">
    <property type="term" value="P:rRNA processing"/>
    <property type="evidence" value="ECO:0007669"/>
    <property type="project" value="UniProtKB-KW"/>
</dbReference>
<keyword evidence="3 7" id="KW-0489">Methyltransferase</keyword>
<dbReference type="GO" id="GO:0008170">
    <property type="term" value="F:N-methyltransferase activity"/>
    <property type="evidence" value="ECO:0007669"/>
    <property type="project" value="UniProtKB-ARBA"/>
</dbReference>
<dbReference type="CDD" id="cd02440">
    <property type="entry name" value="AdoMet_MTases"/>
    <property type="match status" value="1"/>
</dbReference>
<evidence type="ECO:0000256" key="3">
    <source>
        <dbReference type="ARBA" id="ARBA00022603"/>
    </source>
</evidence>
<gene>
    <name evidence="7" type="ORF">E6C70_10630</name>
</gene>
<dbReference type="SUPFAM" id="SSF53335">
    <property type="entry name" value="S-adenosyl-L-methionine-dependent methyltransferases"/>
    <property type="match status" value="1"/>
</dbReference>
<evidence type="ECO:0000313" key="8">
    <source>
        <dbReference type="Proteomes" id="UP000307380"/>
    </source>
</evidence>
<organism evidence="7 8">
    <name type="scientific">Orlajensenia flava</name>
    <dbReference type="NCBI Taxonomy" id="2565934"/>
    <lineage>
        <taxon>Bacteria</taxon>
        <taxon>Bacillati</taxon>
        <taxon>Actinomycetota</taxon>
        <taxon>Actinomycetes</taxon>
        <taxon>Micrococcales</taxon>
        <taxon>Microbacteriaceae</taxon>
        <taxon>Orlajensenia</taxon>
    </lineage>
</organism>
<dbReference type="EMBL" id="SSSN01000007">
    <property type="protein sequence ID" value="THG33889.1"/>
    <property type="molecule type" value="Genomic_DNA"/>
</dbReference>
<dbReference type="InterPro" id="IPR007848">
    <property type="entry name" value="Small_mtfrase_dom"/>
</dbReference>
<feature type="domain" description="Methyltransferase small" evidence="5">
    <location>
        <begin position="197"/>
        <end position="367"/>
    </location>
</feature>
<dbReference type="RefSeq" id="WP_136424528.1">
    <property type="nucleotide sequence ID" value="NZ_SSSN01000007.1"/>
</dbReference>
<keyword evidence="1" id="KW-0963">Cytoplasm</keyword>
<dbReference type="OrthoDB" id="29650at2"/>
<dbReference type="Pfam" id="PF26049">
    <property type="entry name" value="RLMG_N"/>
    <property type="match status" value="1"/>
</dbReference>
<dbReference type="PANTHER" id="PTHR47816">
    <property type="entry name" value="RIBOSOMAL RNA SMALL SUBUNIT METHYLTRANSFERASE C"/>
    <property type="match status" value="1"/>
</dbReference>
<dbReference type="Proteomes" id="UP000307380">
    <property type="component" value="Unassembled WGS sequence"/>
</dbReference>
<protein>
    <submittedName>
        <fullName evidence="7">Methyltransferase domain-containing protein</fullName>
    </submittedName>
</protein>
<dbReference type="AlphaFoldDB" id="A0A4S4FT27"/>
<proteinExistence type="predicted"/>